<dbReference type="EMBL" id="VOAH01000008">
    <property type="protein sequence ID" value="TVP40309.1"/>
    <property type="molecule type" value="Genomic_DNA"/>
</dbReference>
<name>A0A557SUM5_9ARCH</name>
<keyword evidence="2" id="KW-1185">Reference proteome</keyword>
<proteinExistence type="predicted"/>
<organism evidence="1 2">
    <name type="scientific">Candidatus Nitrosocosmicus arcticus</name>
    <dbReference type="NCBI Taxonomy" id="2035267"/>
    <lineage>
        <taxon>Archaea</taxon>
        <taxon>Nitrososphaerota</taxon>
        <taxon>Nitrososphaeria</taxon>
        <taxon>Nitrososphaerales</taxon>
        <taxon>Nitrososphaeraceae</taxon>
        <taxon>Candidatus Nitrosocosmicus</taxon>
    </lineage>
</organism>
<gene>
    <name evidence="1" type="ORF">NARC_80035</name>
</gene>
<evidence type="ECO:0000313" key="1">
    <source>
        <dbReference type="EMBL" id="TVP40309.1"/>
    </source>
</evidence>
<dbReference type="RefSeq" id="WP_144731416.1">
    <property type="nucleotide sequence ID" value="NZ_ML675584.1"/>
</dbReference>
<dbReference type="OrthoDB" id="43989at2157"/>
<dbReference type="Proteomes" id="UP000315289">
    <property type="component" value="Unassembled WGS sequence"/>
</dbReference>
<dbReference type="InterPro" id="IPR035940">
    <property type="entry name" value="CAP_sf"/>
</dbReference>
<sequence length="61" mass="6927">MKILQNHILSEINTDRFSAGLRPVALSDNKAAQYHAAEILKSELLSHWSKNGLKPYMLYSL</sequence>
<reference evidence="1 2" key="1">
    <citation type="journal article" date="2019" name="Front. Microbiol.">
        <title>Ammonia Oxidation by the Arctic Terrestrial Thaumarchaeote Candidatus Nitrosocosmicus arcticus Is Stimulated by Increasing Temperatures.</title>
        <authorList>
            <person name="Alves R.J.E."/>
            <person name="Kerou M."/>
            <person name="Zappe A."/>
            <person name="Bittner R."/>
            <person name="Abby S.S."/>
            <person name="Schmidt H.A."/>
            <person name="Pfeifer K."/>
            <person name="Schleper C."/>
        </authorList>
    </citation>
    <scope>NUCLEOTIDE SEQUENCE [LARGE SCALE GENOMIC DNA]</scope>
    <source>
        <strain evidence="1 2">Kfb</strain>
    </source>
</reference>
<evidence type="ECO:0000313" key="2">
    <source>
        <dbReference type="Proteomes" id="UP000315289"/>
    </source>
</evidence>
<protein>
    <submittedName>
        <fullName evidence="1">Uncharacterized protein</fullName>
    </submittedName>
</protein>
<accession>A0A557SUM5</accession>
<dbReference type="Gene3D" id="3.40.33.10">
    <property type="entry name" value="CAP"/>
    <property type="match status" value="1"/>
</dbReference>
<dbReference type="AlphaFoldDB" id="A0A557SUM5"/>
<comment type="caution">
    <text evidence="1">The sequence shown here is derived from an EMBL/GenBank/DDBJ whole genome shotgun (WGS) entry which is preliminary data.</text>
</comment>